<dbReference type="AlphaFoldDB" id="A0A7X6M3E5"/>
<evidence type="ECO:0000313" key="4">
    <source>
        <dbReference type="Proteomes" id="UP000523447"/>
    </source>
</evidence>
<reference evidence="3 4" key="1">
    <citation type="submission" date="2020-04" db="EMBL/GenBank/DDBJ databases">
        <title>MicrobeNet Type strains.</title>
        <authorList>
            <person name="Nicholson A.C."/>
        </authorList>
    </citation>
    <scope>NUCLEOTIDE SEQUENCE [LARGE SCALE GENOMIC DNA]</scope>
    <source>
        <strain evidence="3 4">DSM 44445</strain>
    </source>
</reference>
<dbReference type="PANTHER" id="PTHR43189">
    <property type="entry name" value="ZINC-TYPE ALCOHOL DEHYDROGENASE-LIKE PROTEIN C1198.01-RELATED"/>
    <property type="match status" value="1"/>
</dbReference>
<dbReference type="PANTHER" id="PTHR43189:SF1">
    <property type="entry name" value="ZINC-TYPE ALCOHOL DEHYDROGENASE-LIKE PROTEIN C1198.01"/>
    <property type="match status" value="1"/>
</dbReference>
<evidence type="ECO:0000256" key="1">
    <source>
        <dbReference type="ARBA" id="ARBA00023002"/>
    </source>
</evidence>
<evidence type="ECO:0000259" key="2">
    <source>
        <dbReference type="Pfam" id="PF08240"/>
    </source>
</evidence>
<accession>A0A7X6M3E5</accession>
<dbReference type="Proteomes" id="UP000523447">
    <property type="component" value="Unassembled WGS sequence"/>
</dbReference>
<dbReference type="SUPFAM" id="SSF50129">
    <property type="entry name" value="GroES-like"/>
    <property type="match status" value="1"/>
</dbReference>
<sequence length="172" mass="18420">MKAVVCSSGKLEVTDVPNPRPGPGQVLLDVSRCGICGSDLHARVHSDQLAGMFATVGYDKLPRHDDTVVFGHEFSGQVVEYGRDTHRRWKTGTPVVAMPMCRNGRDVQIVGSSTQVPGAYSEQIVVQESMTFAVPNGLPPAHAALTEPMAVAWHAVRHAKILIDPTSAATVP</sequence>
<comment type="caution">
    <text evidence="3">The sequence shown here is derived from an EMBL/GenBank/DDBJ whole genome shotgun (WGS) entry which is preliminary data.</text>
</comment>
<dbReference type="InterPro" id="IPR013154">
    <property type="entry name" value="ADH-like_N"/>
</dbReference>
<keyword evidence="1" id="KW-0560">Oxidoreductase</keyword>
<organism evidence="3 4">
    <name type="scientific">Nocardia veterana</name>
    <dbReference type="NCBI Taxonomy" id="132249"/>
    <lineage>
        <taxon>Bacteria</taxon>
        <taxon>Bacillati</taxon>
        <taxon>Actinomycetota</taxon>
        <taxon>Actinomycetes</taxon>
        <taxon>Mycobacteriales</taxon>
        <taxon>Nocardiaceae</taxon>
        <taxon>Nocardia</taxon>
    </lineage>
</organism>
<proteinExistence type="predicted"/>
<feature type="domain" description="Alcohol dehydrogenase-like N-terminal" evidence="2">
    <location>
        <begin position="22"/>
        <end position="135"/>
    </location>
</feature>
<gene>
    <name evidence="3" type="ORF">HGA07_23030</name>
</gene>
<keyword evidence="4" id="KW-1185">Reference proteome</keyword>
<dbReference type="EMBL" id="JAAXPE010000030">
    <property type="protein sequence ID" value="NKY88482.1"/>
    <property type="molecule type" value="Genomic_DNA"/>
</dbReference>
<dbReference type="InterPro" id="IPR011032">
    <property type="entry name" value="GroES-like_sf"/>
</dbReference>
<dbReference type="Pfam" id="PF08240">
    <property type="entry name" value="ADH_N"/>
    <property type="match status" value="1"/>
</dbReference>
<evidence type="ECO:0000313" key="3">
    <source>
        <dbReference type="EMBL" id="NKY88482.1"/>
    </source>
</evidence>
<name>A0A7X6M3E5_9NOCA</name>
<dbReference type="GO" id="GO:0016491">
    <property type="term" value="F:oxidoreductase activity"/>
    <property type="evidence" value="ECO:0007669"/>
    <property type="project" value="UniProtKB-KW"/>
</dbReference>
<protein>
    <submittedName>
        <fullName evidence="3">Alcohol dehydrogenase catalytic domain-containing protein</fullName>
    </submittedName>
</protein>
<dbReference type="Gene3D" id="3.90.180.10">
    <property type="entry name" value="Medium-chain alcohol dehydrogenases, catalytic domain"/>
    <property type="match status" value="1"/>
</dbReference>
<dbReference type="RefSeq" id="WP_051032320.1">
    <property type="nucleotide sequence ID" value="NZ_CAWPHS010000024.1"/>
</dbReference>